<dbReference type="GO" id="GO:0005737">
    <property type="term" value="C:cytoplasm"/>
    <property type="evidence" value="ECO:0007669"/>
    <property type="project" value="UniProtKB-SubCell"/>
</dbReference>
<dbReference type="EMBL" id="SNYW01000012">
    <property type="protein sequence ID" value="TDQ78927.1"/>
    <property type="molecule type" value="Genomic_DNA"/>
</dbReference>
<keyword evidence="3 9" id="KW-0489">Methyltransferase</keyword>
<dbReference type="AlphaFoldDB" id="A0A4R6WLP8"/>
<proteinExistence type="inferred from homology"/>
<dbReference type="PROSITE" id="PS50890">
    <property type="entry name" value="PUA"/>
    <property type="match status" value="1"/>
</dbReference>
<dbReference type="PANTHER" id="PTHR42873:SF1">
    <property type="entry name" value="S-ADENOSYLMETHIONINE-DEPENDENT METHYLTRANSFERASE DOMAIN-CONTAINING PROTEIN"/>
    <property type="match status" value="1"/>
</dbReference>
<dbReference type="SUPFAM" id="SSF53335">
    <property type="entry name" value="S-adenosyl-L-methionine-dependent methyltransferases"/>
    <property type="match status" value="1"/>
</dbReference>
<dbReference type="GO" id="GO:0032259">
    <property type="term" value="P:methylation"/>
    <property type="evidence" value="ECO:0007669"/>
    <property type="project" value="UniProtKB-KW"/>
</dbReference>
<evidence type="ECO:0000256" key="2">
    <source>
        <dbReference type="ARBA" id="ARBA00022490"/>
    </source>
</evidence>
<dbReference type="OrthoDB" id="9805492at2"/>
<dbReference type="InterPro" id="IPR041532">
    <property type="entry name" value="RlmI-like_PUA"/>
</dbReference>
<dbReference type="CDD" id="cd11572">
    <property type="entry name" value="RlmI_M_like"/>
    <property type="match status" value="1"/>
</dbReference>
<feature type="domain" description="RlmI-like PUA" evidence="8">
    <location>
        <begin position="7"/>
        <end position="72"/>
    </location>
</feature>
<dbReference type="Proteomes" id="UP000295783">
    <property type="component" value="Unassembled WGS sequence"/>
</dbReference>
<sequence>MSKRPTIHLKSGEDRRILGGHPWVYSNELQMTPEAKAIPAGSIVTLRHADGRPLALALFNPRSLIAGRIITRDCGAVIDSTFWQARLERALALRERLIGVPHYRLVHAEADGFPGCVIDRYDDVFVIEASSAGMDREASEIAAALDALFQPRVILLRGDGPARELEGLPPRQEYLKGSLAEAVAVSENDCRFVADPAAGQKTGWFFDQRDNRALVARLARGRSLLDAYCYMGGFAVTALKGGAASALALDRSAPALERAGEAARLNGVAAAFTARQGEAFDVLEELARAGRRFDVVVADPPAFVKSRKDFHQGARAYRKLARLAAACVAPDGILMLCSCSHNMPADELLRQAQRGIHETGRHARLLYQTGAAPDHPVHPGLPESAYLKALTFAIE</sequence>
<evidence type="ECO:0000256" key="3">
    <source>
        <dbReference type="ARBA" id="ARBA00022603"/>
    </source>
</evidence>
<keyword evidence="5" id="KW-0949">S-adenosyl-L-methionine</keyword>
<evidence type="ECO:0000259" key="8">
    <source>
        <dbReference type="Pfam" id="PF17785"/>
    </source>
</evidence>
<dbReference type="InterPro" id="IPR015947">
    <property type="entry name" value="PUA-like_sf"/>
</dbReference>
<gene>
    <name evidence="9" type="ORF">A8950_3390</name>
</gene>
<dbReference type="Gene3D" id="3.30.750.80">
    <property type="entry name" value="RNA methyltransferase domain (HRMD) like"/>
    <property type="match status" value="1"/>
</dbReference>
<dbReference type="Pfam" id="PF17785">
    <property type="entry name" value="PUA_3"/>
    <property type="match status" value="1"/>
</dbReference>
<dbReference type="InterPro" id="IPR029063">
    <property type="entry name" value="SAM-dependent_MTases_sf"/>
</dbReference>
<dbReference type="GO" id="GO:0003723">
    <property type="term" value="F:RNA binding"/>
    <property type="evidence" value="ECO:0007669"/>
    <property type="project" value="InterPro"/>
</dbReference>
<keyword evidence="10" id="KW-1185">Reference proteome</keyword>
<comment type="subcellular location">
    <subcellularLocation>
        <location evidence="1">Cytoplasm</location>
    </subcellularLocation>
</comment>
<accession>A0A4R6WLP8</accession>
<dbReference type="CDD" id="cd02440">
    <property type="entry name" value="AdoMet_MTases"/>
    <property type="match status" value="1"/>
</dbReference>
<dbReference type="InterPro" id="IPR036974">
    <property type="entry name" value="PUA_sf"/>
</dbReference>
<comment type="similarity">
    <text evidence="6">Belongs to the methyltransferase superfamily. RlmI family.</text>
</comment>
<reference evidence="9 10" key="1">
    <citation type="submission" date="2019-03" db="EMBL/GenBank/DDBJ databases">
        <title>Genomic Encyclopedia of Type Strains, Phase III (KMG-III): the genomes of soil and plant-associated and newly described type strains.</title>
        <authorList>
            <person name="Whitman W."/>
        </authorList>
    </citation>
    <scope>NUCLEOTIDE SEQUENCE [LARGE SCALE GENOMIC DNA]</scope>
    <source>
        <strain evidence="9 10">CGMCC 1.7660</strain>
    </source>
</reference>
<dbReference type="SUPFAM" id="SSF88697">
    <property type="entry name" value="PUA domain-like"/>
    <property type="match status" value="1"/>
</dbReference>
<dbReference type="CDD" id="cd21153">
    <property type="entry name" value="PUA_RlmI"/>
    <property type="match status" value="1"/>
</dbReference>
<dbReference type="PANTHER" id="PTHR42873">
    <property type="entry name" value="RIBOSOMAL RNA LARGE SUBUNIT METHYLTRANSFERASE"/>
    <property type="match status" value="1"/>
</dbReference>
<dbReference type="Pfam" id="PF10672">
    <property type="entry name" value="Methyltrans_SAM"/>
    <property type="match status" value="1"/>
</dbReference>
<evidence type="ECO:0000256" key="5">
    <source>
        <dbReference type="ARBA" id="ARBA00022691"/>
    </source>
</evidence>
<dbReference type="GO" id="GO:0008168">
    <property type="term" value="F:methyltransferase activity"/>
    <property type="evidence" value="ECO:0007669"/>
    <property type="project" value="UniProtKB-KW"/>
</dbReference>
<evidence type="ECO:0000313" key="9">
    <source>
        <dbReference type="EMBL" id="TDQ78927.1"/>
    </source>
</evidence>
<name>A0A4R6WLP8_9PROT</name>
<dbReference type="Gene3D" id="3.40.50.150">
    <property type="entry name" value="Vaccinia Virus protein VP39"/>
    <property type="match status" value="1"/>
</dbReference>
<evidence type="ECO:0000259" key="7">
    <source>
        <dbReference type="Pfam" id="PF10672"/>
    </source>
</evidence>
<keyword evidence="4 9" id="KW-0808">Transferase</keyword>
<evidence type="ECO:0000256" key="1">
    <source>
        <dbReference type="ARBA" id="ARBA00004496"/>
    </source>
</evidence>
<protein>
    <submittedName>
        <fullName evidence="9">23S rRNA (Cytosine1962-C5)-methyltransferase</fullName>
    </submittedName>
</protein>
<feature type="domain" description="S-adenosylmethionine-dependent methyltransferase" evidence="7">
    <location>
        <begin position="173"/>
        <end position="392"/>
    </location>
</feature>
<dbReference type="Gene3D" id="2.30.130.10">
    <property type="entry name" value="PUA domain"/>
    <property type="match status" value="1"/>
</dbReference>
<dbReference type="InterPro" id="IPR019614">
    <property type="entry name" value="SAM-dep_methyl-trfase"/>
</dbReference>
<dbReference type="RefSeq" id="WP_133614827.1">
    <property type="nucleotide sequence ID" value="NZ_SNYW01000012.1"/>
</dbReference>
<evidence type="ECO:0000256" key="4">
    <source>
        <dbReference type="ARBA" id="ARBA00022679"/>
    </source>
</evidence>
<organism evidence="9 10">
    <name type="scientific">Dongia mobilis</name>
    <dbReference type="NCBI Taxonomy" id="578943"/>
    <lineage>
        <taxon>Bacteria</taxon>
        <taxon>Pseudomonadati</taxon>
        <taxon>Pseudomonadota</taxon>
        <taxon>Alphaproteobacteria</taxon>
        <taxon>Rhodospirillales</taxon>
        <taxon>Dongiaceae</taxon>
        <taxon>Dongia</taxon>
    </lineage>
</organism>
<keyword evidence="2" id="KW-0963">Cytoplasm</keyword>
<comment type="caution">
    <text evidence="9">The sequence shown here is derived from an EMBL/GenBank/DDBJ whole genome shotgun (WGS) entry which is preliminary data.</text>
</comment>
<evidence type="ECO:0000256" key="6">
    <source>
        <dbReference type="ARBA" id="ARBA00038091"/>
    </source>
</evidence>
<evidence type="ECO:0000313" key="10">
    <source>
        <dbReference type="Proteomes" id="UP000295783"/>
    </source>
</evidence>